<accession>A0A024XB41</accession>
<evidence type="ECO:0000313" key="4">
    <source>
        <dbReference type="Proteomes" id="UP000030694"/>
    </source>
</evidence>
<feature type="compositionally biased region" description="Basic and acidic residues" evidence="2">
    <location>
        <begin position="1015"/>
        <end position="1027"/>
    </location>
</feature>
<evidence type="ECO:0000313" key="3">
    <source>
        <dbReference type="EMBL" id="ETW62001.1"/>
    </source>
</evidence>
<organism evidence="3 4">
    <name type="scientific">Plasmodium falciparum (isolate Camp / Malaysia)</name>
    <dbReference type="NCBI Taxonomy" id="5835"/>
    <lineage>
        <taxon>Eukaryota</taxon>
        <taxon>Sar</taxon>
        <taxon>Alveolata</taxon>
        <taxon>Apicomplexa</taxon>
        <taxon>Aconoidasida</taxon>
        <taxon>Haemosporida</taxon>
        <taxon>Plasmodiidae</taxon>
        <taxon>Plasmodium</taxon>
        <taxon>Plasmodium (Laverania)</taxon>
    </lineage>
</organism>
<feature type="compositionally biased region" description="Low complexity" evidence="2">
    <location>
        <begin position="1074"/>
        <end position="1087"/>
    </location>
</feature>
<keyword evidence="1" id="KW-0175">Coiled coil</keyword>
<evidence type="ECO:0000256" key="1">
    <source>
        <dbReference type="SAM" id="Coils"/>
    </source>
</evidence>
<feature type="region of interest" description="Disordered" evidence="2">
    <location>
        <begin position="1015"/>
        <end position="1106"/>
    </location>
</feature>
<gene>
    <name evidence="3" type="ORF">PFMC_02102</name>
</gene>
<evidence type="ECO:0000256" key="2">
    <source>
        <dbReference type="SAM" id="MobiDB-lite"/>
    </source>
</evidence>
<reference evidence="3 4" key="1">
    <citation type="submission" date="2013-02" db="EMBL/GenBank/DDBJ databases">
        <title>The Genome Annotation of Plasmodium falciparum CAMP/Malaysia.</title>
        <authorList>
            <consortium name="The Broad Institute Genome Sequencing Platform"/>
            <consortium name="The Broad Institute Genome Sequencing Center for Infectious Disease"/>
            <person name="Neafsey D."/>
            <person name="Hoffman S."/>
            <person name="Volkman S."/>
            <person name="Rosenthal P."/>
            <person name="Walker B."/>
            <person name="Young S.K."/>
            <person name="Zeng Q."/>
            <person name="Gargeya S."/>
            <person name="Fitzgerald M."/>
            <person name="Haas B."/>
            <person name="Abouelleil A."/>
            <person name="Allen A.W."/>
            <person name="Alvarado L."/>
            <person name="Arachchi H.M."/>
            <person name="Berlin A.M."/>
            <person name="Chapman S.B."/>
            <person name="Gainer-Dewar J."/>
            <person name="Goldberg J."/>
            <person name="Griggs A."/>
            <person name="Gujja S."/>
            <person name="Hansen M."/>
            <person name="Howarth C."/>
            <person name="Imamovic A."/>
            <person name="Ireland A."/>
            <person name="Larimer J."/>
            <person name="McCowan C."/>
            <person name="Murphy C."/>
            <person name="Pearson M."/>
            <person name="Poon T.W."/>
            <person name="Priest M."/>
            <person name="Roberts A."/>
            <person name="Saif S."/>
            <person name="Shea T."/>
            <person name="Sisk P."/>
            <person name="Sykes S."/>
            <person name="Wortman J."/>
            <person name="Nusbaum C."/>
            <person name="Birren B."/>
        </authorList>
    </citation>
    <scope>NUCLEOTIDE SEQUENCE [LARGE SCALE GENOMIC DNA]</scope>
    <source>
        <strain evidence="3 4">CAMP/Malaysia</strain>
    </source>
</reference>
<sequence>MEYKEKPEGPFFVSFYVTNFNSSDQSFSYKINIVDFYDNLYESNIINQNNFKQINFSNNYIQLNEESCINDIVEKYIKVEIFVKTNISDDNNFVLIGYENIKVFSFLHEQLIISKNIIITYKYEDQKENVVNKNIDNEKNKKTKDNEKEGKNKKKKEKNKNNAKNEMEILENSIKKDIDINFNITLNINSLVGHYCDRLNYNIMNVKIDGIYNISSSIEEIVPKRNSLNFHMKLLDISLYNGIPIEDKENKKYNITWNNNNIYKYRNIKEIEYIYKYLFYESFNVNGWIICFNENKKTKDNVTSSIVDTLCATFEVNISDVILNKVVNAKYKLHHIKHLKKDIKNVKQSGNQCLDIFTNSYIQLTIQFYKPFLQRKMLESPFAVNTVRPNLKKEIQIENDKKQKEDISNLFNRSVMEGIKFVNDEIKQLRKEEQIKIYQRSKEYFSFLNNLKENPKYINLYNNMKDVMIKVTYDIINKKIYKHFNISEELCMDPSSDNDDMMDKDKKKKEKSDFISEENINCIFVYLFNFMYESSNVIINNYFEKEDNIYKESINDIKKYNNINNLEYYLYNIIIENVHLLKYERNIPFIQAIILILYKKINYVYERNIKEKNINDIFIQKGDNHIINIIENYTGYDDNNTLEDNYIYKKKKINEKKNVYSNNPENNITSLINHICTRNQSNFNSYLFDYIEHFEDIILHKHVIKEDEEIFKRNDHQEDILSVFNMEENKNIKIMFTDIIYMYSNVMLLKNNIINLKYDKERQIRKYREENEANKINEENKENEKNEENKEDEKNEENKDEKNEENKEDEKNEENKEDEKNEENNYYDDNHNYNFQVNFDYYDTYINSNIVDTSISCLCTYIELTNSENIESLFILCLLYLNIHKYKESLKLANYIINILQKRKENEEEIKNKVQDKVQDNLKEKEEEDHLNINNLYIYSTLHNNHLNICENICIYIKSLCYFFQRNYIYYYINMCILLNENLNTLKECIEKNSNLYEEEKEKCFDSRKCNNKESKKKEKKDIEKDHKEKKKGSKKKIKDENNEMKDIQNEEMDMKKNEMDKKKDQMDIKKNENNNNYNKNVYDNTNISRRKDKSKENSSFKNVKSKSEISPCHTDNYILNYIESSENKIPLKDKYMLLFIIYCLKYNIINIVMFIYENRRKLLTDMAINSHLFHHLTIKIFFSIKDYLRCTNLIEEKCEHLNNVDILYIYTQCLYKLKSYEKCIGYMEKYLNLCKYNNVRVKIYLQLNKIYFSLNRYSESKSMIKNSLQIYKTSYAYLNLAYYYLIKKKNFIYAYKILYKANEINIFNTKLWAYFTVVFLHLNMKMQADKSLNNFLKMNMYKKNLIIHMMETYKFYGYEKEEKYLLSFLKN</sequence>
<feature type="compositionally biased region" description="Basic residues" evidence="2">
    <location>
        <begin position="1028"/>
        <end position="1037"/>
    </location>
</feature>
<feature type="region of interest" description="Disordered" evidence="2">
    <location>
        <begin position="775"/>
        <end position="829"/>
    </location>
</feature>
<protein>
    <submittedName>
        <fullName evidence="3">Uncharacterized protein</fullName>
    </submittedName>
</protein>
<dbReference type="PANTHER" id="PTHR23005:SF5">
    <property type="entry name" value="NUP637, PUTATIVE-RELATED"/>
    <property type="match status" value="1"/>
</dbReference>
<dbReference type="PANTHER" id="PTHR23005">
    <property type="entry name" value="RETINITIS PIGMENTOSA 1 PROTEIN"/>
    <property type="match status" value="1"/>
</dbReference>
<dbReference type="Proteomes" id="UP000030694">
    <property type="component" value="Unassembled WGS sequence"/>
</dbReference>
<dbReference type="EMBL" id="KI927509">
    <property type="protein sequence ID" value="ETW62001.1"/>
    <property type="molecule type" value="Genomic_DNA"/>
</dbReference>
<dbReference type="InterPro" id="IPR011990">
    <property type="entry name" value="TPR-like_helical_dom_sf"/>
</dbReference>
<feature type="compositionally biased region" description="Basic and acidic residues" evidence="2">
    <location>
        <begin position="134"/>
        <end position="150"/>
    </location>
</feature>
<name>A0A024XB41_PLAFC</name>
<proteinExistence type="predicted"/>
<dbReference type="SUPFAM" id="SSF48452">
    <property type="entry name" value="TPR-like"/>
    <property type="match status" value="1"/>
</dbReference>
<dbReference type="Gene3D" id="1.25.40.10">
    <property type="entry name" value="Tetratricopeptide repeat domain"/>
    <property type="match status" value="1"/>
</dbReference>
<dbReference type="OrthoDB" id="377693at2759"/>
<feature type="region of interest" description="Disordered" evidence="2">
    <location>
        <begin position="134"/>
        <end position="164"/>
    </location>
</feature>
<dbReference type="OMA" id="CHKNFDC"/>
<feature type="coiled-coil region" evidence="1">
    <location>
        <begin position="897"/>
        <end position="924"/>
    </location>
</feature>
<feature type="compositionally biased region" description="Basic and acidic residues" evidence="2">
    <location>
        <begin position="1038"/>
        <end position="1073"/>
    </location>
</feature>
<reference evidence="3 4" key="2">
    <citation type="submission" date="2013-02" db="EMBL/GenBank/DDBJ databases">
        <title>The Genome Sequence of Plasmodium falciparum CAMP/Malaysia.</title>
        <authorList>
            <consortium name="The Broad Institute Genome Sequencing Platform"/>
            <consortium name="The Broad Institute Genome Sequencing Center for Infectious Disease"/>
            <person name="Neafsey D."/>
            <person name="Cheeseman I."/>
            <person name="Volkman S."/>
            <person name="Adams J."/>
            <person name="Walker B."/>
            <person name="Young S.K."/>
            <person name="Zeng Q."/>
            <person name="Gargeya S."/>
            <person name="Fitzgerald M."/>
            <person name="Haas B."/>
            <person name="Abouelleil A."/>
            <person name="Alvarado L."/>
            <person name="Arachchi H.M."/>
            <person name="Berlin A.M."/>
            <person name="Chapman S.B."/>
            <person name="Dewar J."/>
            <person name="Goldberg J."/>
            <person name="Griggs A."/>
            <person name="Gujja S."/>
            <person name="Hansen M."/>
            <person name="Howarth C."/>
            <person name="Imamovic A."/>
            <person name="Larimer J."/>
            <person name="McCowan C."/>
            <person name="Murphy C."/>
            <person name="Neiman D."/>
            <person name="Pearson M."/>
            <person name="Priest M."/>
            <person name="Roberts A."/>
            <person name="Saif S."/>
            <person name="Shea T."/>
            <person name="Sisk P."/>
            <person name="Sykes S."/>
            <person name="Wortman J."/>
            <person name="Nusbaum C."/>
            <person name="Birren B."/>
        </authorList>
    </citation>
    <scope>NUCLEOTIDE SEQUENCE [LARGE SCALE GENOMIC DNA]</scope>
    <source>
        <strain evidence="3 4">CAMP/Malaysia</strain>
    </source>
</reference>